<proteinExistence type="predicted"/>
<accession>A0A916TE90</accession>
<keyword evidence="1" id="KW-1133">Transmembrane helix</keyword>
<dbReference type="Proteomes" id="UP000636793">
    <property type="component" value="Unassembled WGS sequence"/>
</dbReference>
<keyword evidence="1" id="KW-0812">Transmembrane</keyword>
<organism evidence="2 3">
    <name type="scientific">Flexivirga endophytica</name>
    <dbReference type="NCBI Taxonomy" id="1849103"/>
    <lineage>
        <taxon>Bacteria</taxon>
        <taxon>Bacillati</taxon>
        <taxon>Actinomycetota</taxon>
        <taxon>Actinomycetes</taxon>
        <taxon>Micrococcales</taxon>
        <taxon>Dermacoccaceae</taxon>
        <taxon>Flexivirga</taxon>
    </lineage>
</organism>
<feature type="transmembrane region" description="Helical" evidence="1">
    <location>
        <begin position="486"/>
        <end position="504"/>
    </location>
</feature>
<protein>
    <submittedName>
        <fullName evidence="2">Uncharacterized protein</fullName>
    </submittedName>
</protein>
<comment type="caution">
    <text evidence="2">The sequence shown here is derived from an EMBL/GenBank/DDBJ whole genome shotgun (WGS) entry which is preliminary data.</text>
</comment>
<name>A0A916TE90_9MICO</name>
<sequence>MIIRARRAWSRAHRAVVVSVVSMLLVPTLAMPMSSAAAPGRSGTVQLQTVPATPGVRLDVAGTIVTTGAAGTANVAVSDLNGVARRVTLAGSRLNADTTVRMTHVHPAPHLTSHVSRLSIGLALTSTLSLRVASGTSGVSPGQVRAIRLHAVTGTVHTAEPGQTVSLLARRAVLRHGSLVTQRVTWAADRVITTNPVTVTTTGPRFDPLDHPVWIVSLAPVAGTVTIRTVPKLAGVTLGLGSVTVTTSRAGTVTVPVSDLNVTRAPPKLLDSDTTDPARRVVRVMGATTTGPRVPRQRHLLVALAVSRPVTFRFVDPHGKTIPAARVQRMQLSQSGRTITIRRPQLGEPVLLPSVEPQKVHDQWLARRLRYSVTGVWIGGGNTVFAGRQRVDPAYAHSGRVTLSVYALTVTVHDALLGRPITSRTVLTYPSGRRDSVRATAPARIEGLPRGLYQVHVVQAAFGGRYPVLVSRNTDADLRVITRADLAVLGTSLLVVAAAMVLIGKHLNRRRQRRAPMEDRT</sequence>
<reference evidence="2" key="2">
    <citation type="submission" date="2020-09" db="EMBL/GenBank/DDBJ databases">
        <authorList>
            <person name="Sun Q."/>
            <person name="Zhou Y."/>
        </authorList>
    </citation>
    <scope>NUCLEOTIDE SEQUENCE</scope>
    <source>
        <strain evidence="2">CGMCC 1.15085</strain>
    </source>
</reference>
<evidence type="ECO:0000256" key="1">
    <source>
        <dbReference type="SAM" id="Phobius"/>
    </source>
</evidence>
<dbReference type="RefSeq" id="WP_188838371.1">
    <property type="nucleotide sequence ID" value="NZ_BMHI01000005.1"/>
</dbReference>
<dbReference type="EMBL" id="BMHI01000005">
    <property type="protein sequence ID" value="GGB41628.1"/>
    <property type="molecule type" value="Genomic_DNA"/>
</dbReference>
<keyword evidence="1" id="KW-0472">Membrane</keyword>
<dbReference type="AlphaFoldDB" id="A0A916TE90"/>
<evidence type="ECO:0000313" key="3">
    <source>
        <dbReference type="Proteomes" id="UP000636793"/>
    </source>
</evidence>
<gene>
    <name evidence="2" type="ORF">GCM10011492_35710</name>
</gene>
<keyword evidence="3" id="KW-1185">Reference proteome</keyword>
<evidence type="ECO:0000313" key="2">
    <source>
        <dbReference type="EMBL" id="GGB41628.1"/>
    </source>
</evidence>
<reference evidence="2" key="1">
    <citation type="journal article" date="2014" name="Int. J. Syst. Evol. Microbiol.">
        <title>Complete genome sequence of Corynebacterium casei LMG S-19264T (=DSM 44701T), isolated from a smear-ripened cheese.</title>
        <authorList>
            <consortium name="US DOE Joint Genome Institute (JGI-PGF)"/>
            <person name="Walter F."/>
            <person name="Albersmeier A."/>
            <person name="Kalinowski J."/>
            <person name="Ruckert C."/>
        </authorList>
    </citation>
    <scope>NUCLEOTIDE SEQUENCE</scope>
    <source>
        <strain evidence="2">CGMCC 1.15085</strain>
    </source>
</reference>